<dbReference type="InterPro" id="IPR003616">
    <property type="entry name" value="Post-SET_dom"/>
</dbReference>
<dbReference type="InterPro" id="IPR046341">
    <property type="entry name" value="SET_dom_sf"/>
</dbReference>
<proteinExistence type="predicted"/>
<feature type="domain" description="Post-SET" evidence="4">
    <location>
        <begin position="116"/>
        <end position="132"/>
    </location>
</feature>
<dbReference type="PANTHER" id="PTHR12350">
    <property type="entry name" value="HISTONE-LYSINE N-METHYLTRANSFERASE-RELATED"/>
    <property type="match status" value="1"/>
</dbReference>
<dbReference type="InterPro" id="IPR053201">
    <property type="entry name" value="Flavunoidine_N-MTase"/>
</dbReference>
<dbReference type="RefSeq" id="WP_146789404.1">
    <property type="nucleotide sequence ID" value="NZ_BAABIO010000003.1"/>
</dbReference>
<dbReference type="InterPro" id="IPR001214">
    <property type="entry name" value="SET_dom"/>
</dbReference>
<dbReference type="EMBL" id="CP042433">
    <property type="protein sequence ID" value="QEC57267.1"/>
    <property type="molecule type" value="Genomic_DNA"/>
</dbReference>
<evidence type="ECO:0000256" key="1">
    <source>
        <dbReference type="ARBA" id="ARBA00022679"/>
    </source>
</evidence>
<keyword evidence="6" id="KW-1185">Reference proteome</keyword>
<protein>
    <submittedName>
        <fullName evidence="5">SET domain-containing protein</fullName>
    </submittedName>
</protein>
<reference evidence="5 6" key="1">
    <citation type="journal article" date="2015" name="Int. J. Syst. Evol. Microbiol.">
        <title>Flavisolibacter ginsenosidimutans sp. nov., with ginsenoside-converting activity isolated from soil used for cultivating ginseng.</title>
        <authorList>
            <person name="Zhao Y."/>
            <person name="Liu Q."/>
            <person name="Kang M.S."/>
            <person name="Jin F."/>
            <person name="Yu H."/>
            <person name="Im W.T."/>
        </authorList>
    </citation>
    <scope>NUCLEOTIDE SEQUENCE [LARGE SCALE GENOMIC DNA]</scope>
    <source>
        <strain evidence="5 6">Gsoil 636</strain>
    </source>
</reference>
<dbReference type="OrthoDB" id="671472at2"/>
<dbReference type="KEGG" id="fgg:FSB75_15630"/>
<dbReference type="Gene3D" id="2.170.270.10">
    <property type="entry name" value="SET domain"/>
    <property type="match status" value="1"/>
</dbReference>
<dbReference type="Proteomes" id="UP000321204">
    <property type="component" value="Chromosome"/>
</dbReference>
<accession>A0A5B8UKQ1</accession>
<gene>
    <name evidence="5" type="ORF">FSB75_15630</name>
</gene>
<evidence type="ECO:0000313" key="6">
    <source>
        <dbReference type="Proteomes" id="UP000321204"/>
    </source>
</evidence>
<feature type="domain" description="SET" evidence="3">
    <location>
        <begin position="12"/>
        <end position="108"/>
    </location>
</feature>
<organism evidence="5 6">
    <name type="scientific">Flavisolibacter ginsenosidimutans</name>
    <dbReference type="NCBI Taxonomy" id="661481"/>
    <lineage>
        <taxon>Bacteria</taxon>
        <taxon>Pseudomonadati</taxon>
        <taxon>Bacteroidota</taxon>
        <taxon>Chitinophagia</taxon>
        <taxon>Chitinophagales</taxon>
        <taxon>Chitinophagaceae</taxon>
        <taxon>Flavisolibacter</taxon>
    </lineage>
</organism>
<keyword evidence="1" id="KW-0808">Transferase</keyword>
<dbReference type="PANTHER" id="PTHR12350:SF19">
    <property type="entry name" value="SET DOMAIN-CONTAINING PROTEIN"/>
    <property type="match status" value="1"/>
</dbReference>
<evidence type="ECO:0000313" key="5">
    <source>
        <dbReference type="EMBL" id="QEC57267.1"/>
    </source>
</evidence>
<dbReference type="Pfam" id="PF00856">
    <property type="entry name" value="SET"/>
    <property type="match status" value="1"/>
</dbReference>
<dbReference type="SUPFAM" id="SSF82199">
    <property type="entry name" value="SET domain"/>
    <property type="match status" value="1"/>
</dbReference>
<evidence type="ECO:0000259" key="4">
    <source>
        <dbReference type="PROSITE" id="PS50868"/>
    </source>
</evidence>
<evidence type="ECO:0000256" key="2">
    <source>
        <dbReference type="ARBA" id="ARBA00022691"/>
    </source>
</evidence>
<keyword evidence="2" id="KW-0949">S-adenosyl-L-methionine</keyword>
<name>A0A5B8UKQ1_9BACT</name>
<sequence>MNDKRKIINRYEAVSVEESLRTGQRSLHASKAFQKDEIISSFAAAEERSSPTSLTLQKDDNVHIVLSPSFLQYVNHSCSPSAFFDTTLMQFVALKNIAEGEELTFFYPSAEWEMAQAFDCRCGHHNCLGTISGAAFLSTEVLQRYRLTDFIQRKLAEQKEKRA</sequence>
<evidence type="ECO:0000259" key="3">
    <source>
        <dbReference type="PROSITE" id="PS50280"/>
    </source>
</evidence>
<dbReference type="PROSITE" id="PS50280">
    <property type="entry name" value="SET"/>
    <property type="match status" value="1"/>
</dbReference>
<dbReference type="PROSITE" id="PS50868">
    <property type="entry name" value="POST_SET"/>
    <property type="match status" value="1"/>
</dbReference>
<dbReference type="AlphaFoldDB" id="A0A5B8UKQ1"/>
<dbReference type="GO" id="GO:0016740">
    <property type="term" value="F:transferase activity"/>
    <property type="evidence" value="ECO:0007669"/>
    <property type="project" value="UniProtKB-KW"/>
</dbReference>